<dbReference type="Pfam" id="PF07110">
    <property type="entry name" value="EthD"/>
    <property type="match status" value="1"/>
</dbReference>
<dbReference type="InterPro" id="IPR009799">
    <property type="entry name" value="EthD_dom"/>
</dbReference>
<dbReference type="NCBIfam" id="TIGR02118">
    <property type="entry name" value="EthD family reductase"/>
    <property type="match status" value="1"/>
</dbReference>
<evidence type="ECO:0000259" key="1">
    <source>
        <dbReference type="Pfam" id="PF07110"/>
    </source>
</evidence>
<dbReference type="PANTHER" id="PTHR40260:SF2">
    <property type="entry name" value="BLR8190 PROTEIN"/>
    <property type="match status" value="1"/>
</dbReference>
<proteinExistence type="predicted"/>
<dbReference type="KEGG" id="fnk:E1750_03890"/>
<name>A0A4P6YCA5_9FLAO</name>
<dbReference type="GO" id="GO:0016491">
    <property type="term" value="F:oxidoreductase activity"/>
    <property type="evidence" value="ECO:0007669"/>
    <property type="project" value="InterPro"/>
</dbReference>
<evidence type="ECO:0000313" key="3">
    <source>
        <dbReference type="Proteomes" id="UP000291124"/>
    </source>
</evidence>
<dbReference type="SUPFAM" id="SSF54909">
    <property type="entry name" value="Dimeric alpha+beta barrel"/>
    <property type="match status" value="1"/>
</dbReference>
<dbReference type="AlphaFoldDB" id="A0A4P6YCA5"/>
<evidence type="ECO:0000313" key="2">
    <source>
        <dbReference type="EMBL" id="QBN17980.1"/>
    </source>
</evidence>
<dbReference type="PANTHER" id="PTHR40260">
    <property type="entry name" value="BLR8190 PROTEIN"/>
    <property type="match status" value="1"/>
</dbReference>
<dbReference type="Proteomes" id="UP000291124">
    <property type="component" value="Chromosome"/>
</dbReference>
<keyword evidence="3" id="KW-1185">Reference proteome</keyword>
<dbReference type="Gene3D" id="3.30.70.100">
    <property type="match status" value="1"/>
</dbReference>
<feature type="domain" description="EthD" evidence="1">
    <location>
        <begin position="10"/>
        <end position="89"/>
    </location>
</feature>
<gene>
    <name evidence="2" type="ORF">E1750_03890</name>
</gene>
<reference evidence="3" key="1">
    <citation type="submission" date="2019-03" db="EMBL/GenBank/DDBJ databases">
        <title>Flavobacterium sp.</title>
        <authorList>
            <person name="Kim H."/>
        </authorList>
    </citation>
    <scope>NUCLEOTIDE SEQUENCE [LARGE SCALE GENOMIC DNA]</scope>
    <source>
        <strain evidence="3">GS13</strain>
    </source>
</reference>
<dbReference type="EMBL" id="CP037933">
    <property type="protein sequence ID" value="QBN17980.1"/>
    <property type="molecule type" value="Genomic_DNA"/>
</dbReference>
<organism evidence="2 3">
    <name type="scientific">Flavobacterium nackdongense</name>
    <dbReference type="NCBI Taxonomy" id="2547394"/>
    <lineage>
        <taxon>Bacteria</taxon>
        <taxon>Pseudomonadati</taxon>
        <taxon>Bacteroidota</taxon>
        <taxon>Flavobacteriia</taxon>
        <taxon>Flavobacteriales</taxon>
        <taxon>Flavobacteriaceae</taxon>
        <taxon>Flavobacterium</taxon>
    </lineage>
</organism>
<dbReference type="InterPro" id="IPR011008">
    <property type="entry name" value="Dimeric_a/b-barrel"/>
</dbReference>
<dbReference type="RefSeq" id="WP_133275509.1">
    <property type="nucleotide sequence ID" value="NZ_CP037933.1"/>
</dbReference>
<sequence>MIKLTVLYGQPTDSEAFESYYANIHLPLASKMTGHEKVEFTKFLDGADGEKPLYYRMAEFWYSNIEIMQRAMGSPEGQTTTADLSNFATGGVTLLVGEVV</sequence>
<protein>
    <submittedName>
        <fullName evidence="2">EthD family reductase</fullName>
    </submittedName>
</protein>
<accession>A0A4P6YCA5</accession>
<dbReference type="OrthoDB" id="5343971at2"/>